<organism evidence="2 3">
    <name type="scientific">Thioploca ingrica</name>
    <dbReference type="NCBI Taxonomy" id="40754"/>
    <lineage>
        <taxon>Bacteria</taxon>
        <taxon>Pseudomonadati</taxon>
        <taxon>Pseudomonadota</taxon>
        <taxon>Gammaproteobacteria</taxon>
        <taxon>Thiotrichales</taxon>
        <taxon>Thiotrichaceae</taxon>
        <taxon>Thioploca</taxon>
    </lineage>
</organism>
<accession>A0A090AKQ0</accession>
<dbReference type="OrthoDB" id="8085537at2"/>
<dbReference type="STRING" id="40754.THII_1940"/>
<dbReference type="Proteomes" id="UP000031623">
    <property type="component" value="Chromosome"/>
</dbReference>
<gene>
    <name evidence="2" type="ORF">THII_1940</name>
</gene>
<dbReference type="AlphaFoldDB" id="A0A090AKQ0"/>
<dbReference type="KEGG" id="tig:THII_1940"/>
<protein>
    <recommendedName>
        <fullName evidence="1">DUF5615 domain-containing protein</fullName>
    </recommendedName>
</protein>
<dbReference type="EMBL" id="AP014633">
    <property type="protein sequence ID" value="BAP56237.1"/>
    <property type="molecule type" value="Genomic_DNA"/>
</dbReference>
<dbReference type="HOGENOM" id="CLU_156527_0_0_6"/>
<evidence type="ECO:0000259" key="1">
    <source>
        <dbReference type="Pfam" id="PF18480"/>
    </source>
</evidence>
<sequence length="107" mass="12039">MRILLDENLPRKLKQAFPGHLVTTVGEMVWAGKKNGELLKLAEEVFEVLVTVDKSIQYQQNFTNRQLILVTLIVAHNQISYLLPLIPRVLKELQVAIPGQVINVGSP</sequence>
<proteinExistence type="predicted"/>
<dbReference type="InterPro" id="IPR041049">
    <property type="entry name" value="DUF5615"/>
</dbReference>
<evidence type="ECO:0000313" key="2">
    <source>
        <dbReference type="EMBL" id="BAP56237.1"/>
    </source>
</evidence>
<evidence type="ECO:0000313" key="3">
    <source>
        <dbReference type="Proteomes" id="UP000031623"/>
    </source>
</evidence>
<reference evidence="2 3" key="1">
    <citation type="journal article" date="2014" name="ISME J.">
        <title>Ecophysiology of Thioploca ingrica as revealed by the complete genome sequence supplemented with proteomic evidence.</title>
        <authorList>
            <person name="Kojima H."/>
            <person name="Ogura Y."/>
            <person name="Yamamoto N."/>
            <person name="Togashi T."/>
            <person name="Mori H."/>
            <person name="Watanabe T."/>
            <person name="Nemoto F."/>
            <person name="Kurokawa K."/>
            <person name="Hayashi T."/>
            <person name="Fukui M."/>
        </authorList>
    </citation>
    <scope>NUCLEOTIDE SEQUENCE [LARGE SCALE GENOMIC DNA]</scope>
</reference>
<feature type="domain" description="DUF5615" evidence="1">
    <location>
        <begin position="1"/>
        <end position="58"/>
    </location>
</feature>
<keyword evidence="3" id="KW-1185">Reference proteome</keyword>
<dbReference type="Pfam" id="PF18480">
    <property type="entry name" value="DUF5615"/>
    <property type="match status" value="1"/>
</dbReference>
<name>A0A090AKQ0_9GAMM</name>